<sequence length="79" mass="9137">MQYISINELGQLDFTFETMTIPQVVTVLKFPELIMEEMRELFIQRGYPANDYIITSVIKDIQHGLKQELSNLLQSGVSE</sequence>
<reference evidence="1" key="1">
    <citation type="submission" date="2018-11" db="EMBL/GenBank/DDBJ databases">
        <title>Draft genome sequences of proposed Pectobacterium aquaticum sp. nov. isolated in France from fresh water.</title>
        <authorList>
            <person name="Pedron J."/>
            <person name="Barny M.A."/>
        </authorList>
    </citation>
    <scope>NUCLEOTIDE SEQUENCE [LARGE SCALE GENOMIC DNA]</scope>
    <source>
        <strain evidence="1">A35-S23-M15</strain>
    </source>
</reference>
<evidence type="ECO:0000313" key="2">
    <source>
        <dbReference type="Proteomes" id="UP000256817"/>
    </source>
</evidence>
<proteinExistence type="predicted"/>
<accession>A0A426J1F1</accession>
<organism evidence="1 2">
    <name type="scientific">Pectobacterium aquaticum</name>
    <dbReference type="NCBI Taxonomy" id="2204145"/>
    <lineage>
        <taxon>Bacteria</taxon>
        <taxon>Pseudomonadati</taxon>
        <taxon>Pseudomonadota</taxon>
        <taxon>Gammaproteobacteria</taxon>
        <taxon>Enterobacterales</taxon>
        <taxon>Pectobacteriaceae</taxon>
        <taxon>Pectobacterium</taxon>
    </lineage>
</organism>
<dbReference type="RefSeq" id="WP_005974894.1">
    <property type="nucleotide sequence ID" value="NZ_QHJW02000037.1"/>
</dbReference>
<dbReference type="EMBL" id="QHJW02000037">
    <property type="protein sequence ID" value="RRO06980.1"/>
    <property type="molecule type" value="Genomic_DNA"/>
</dbReference>
<comment type="caution">
    <text evidence="1">The sequence shown here is derived from an EMBL/GenBank/DDBJ whole genome shotgun (WGS) entry which is preliminary data.</text>
</comment>
<name>A0A426J1F1_9GAMM</name>
<keyword evidence="2" id="KW-1185">Reference proteome</keyword>
<evidence type="ECO:0000313" key="1">
    <source>
        <dbReference type="EMBL" id="RRO06980.1"/>
    </source>
</evidence>
<protein>
    <submittedName>
        <fullName evidence="1">Uncharacterized protein</fullName>
    </submittedName>
</protein>
<dbReference type="Proteomes" id="UP000256817">
    <property type="component" value="Unassembled WGS sequence"/>
</dbReference>
<gene>
    <name evidence="1" type="ORF">DMB85_015145</name>
</gene>